<dbReference type="Proteomes" id="UP001155057">
    <property type="component" value="Unassembled WGS sequence"/>
</dbReference>
<evidence type="ECO:0000313" key="2">
    <source>
        <dbReference type="Proteomes" id="UP001155057"/>
    </source>
</evidence>
<dbReference type="SUPFAM" id="SSF109709">
    <property type="entry name" value="KorB DNA-binding domain-like"/>
    <property type="match status" value="1"/>
</dbReference>
<evidence type="ECO:0000313" key="1">
    <source>
        <dbReference type="EMBL" id="MCS3709951.1"/>
    </source>
</evidence>
<accession>A0A9X2Q2B2</accession>
<gene>
    <name evidence="1" type="ORF">GGP61_001555</name>
</gene>
<dbReference type="EMBL" id="JANUAE010000004">
    <property type="protein sequence ID" value="MCS3709951.1"/>
    <property type="molecule type" value="Genomic_DNA"/>
</dbReference>
<protein>
    <submittedName>
        <fullName evidence="1">Transcriptional regulator</fullName>
    </submittedName>
</protein>
<organism evidence="1 2">
    <name type="scientific">Salinibacter ruber</name>
    <dbReference type="NCBI Taxonomy" id="146919"/>
    <lineage>
        <taxon>Bacteria</taxon>
        <taxon>Pseudomonadati</taxon>
        <taxon>Rhodothermota</taxon>
        <taxon>Rhodothermia</taxon>
        <taxon>Rhodothermales</taxon>
        <taxon>Salinibacteraceae</taxon>
        <taxon>Salinibacter</taxon>
    </lineage>
</organism>
<proteinExistence type="predicted"/>
<dbReference type="RefSeq" id="WP_259123939.1">
    <property type="nucleotide sequence ID" value="NZ_JANTZO010000005.1"/>
</dbReference>
<reference evidence="1" key="1">
    <citation type="submission" date="2022-08" db="EMBL/GenBank/DDBJ databases">
        <title>Genomic Encyclopedia of Type Strains, Phase V (KMG-V): Genome sequencing to study the core and pangenomes of soil and plant-associated prokaryotes.</title>
        <authorList>
            <person name="Whitman W."/>
        </authorList>
    </citation>
    <scope>NUCLEOTIDE SEQUENCE</scope>
    <source>
        <strain evidence="1">SP3049</strain>
    </source>
</reference>
<dbReference type="AlphaFoldDB" id="A0A9X2Q2B2"/>
<sequence length="84" mass="9773">MKRLDAHELQKATRRAWDEFSGTQQELADLLELDRSVISRAIRSAGRKHAAVQARVISYVREVPVERRSTYMGRQVSHEWIIDP</sequence>
<name>A0A9X2Q2B2_9BACT</name>
<comment type="caution">
    <text evidence="1">The sequence shown here is derived from an EMBL/GenBank/DDBJ whole genome shotgun (WGS) entry which is preliminary data.</text>
</comment>